<keyword evidence="1" id="KW-0238">DNA-binding</keyword>
<feature type="coiled-coil region" evidence="2">
    <location>
        <begin position="76"/>
        <end position="103"/>
    </location>
</feature>
<dbReference type="InterPro" id="IPR009061">
    <property type="entry name" value="DNA-bd_dom_put_sf"/>
</dbReference>
<keyword evidence="5" id="KW-1185">Reference proteome</keyword>
<gene>
    <name evidence="4" type="ORF">F5984_13865</name>
</gene>
<dbReference type="SMART" id="SM00422">
    <property type="entry name" value="HTH_MERR"/>
    <property type="match status" value="1"/>
</dbReference>
<keyword evidence="2" id="KW-0175">Coiled coil</keyword>
<evidence type="ECO:0000259" key="3">
    <source>
        <dbReference type="PROSITE" id="PS50937"/>
    </source>
</evidence>
<dbReference type="GO" id="GO:0003700">
    <property type="term" value="F:DNA-binding transcription factor activity"/>
    <property type="evidence" value="ECO:0007669"/>
    <property type="project" value="InterPro"/>
</dbReference>
<dbReference type="AlphaFoldDB" id="A0A7J5TYR6"/>
<dbReference type="Gene3D" id="1.10.1660.10">
    <property type="match status" value="1"/>
</dbReference>
<evidence type="ECO:0000256" key="2">
    <source>
        <dbReference type="SAM" id="Coils"/>
    </source>
</evidence>
<dbReference type="InterPro" id="IPR047057">
    <property type="entry name" value="MerR_fam"/>
</dbReference>
<dbReference type="PANTHER" id="PTHR30204:SF15">
    <property type="entry name" value="BLL5018 PROTEIN"/>
    <property type="match status" value="1"/>
</dbReference>
<name>A0A7J5TYR6_9BACT</name>
<sequence length="107" mass="12629">MQTPRKLYYTIKEVAERFGVKTSKLRFYEQEFPSLKPKKNSAGDRVYTQEDIDHLGEIFELVEGKGLKLPAARAFLKQKNSRLDETRQHIQKLENLKAFLIQMRDEL</sequence>
<dbReference type="InterPro" id="IPR000551">
    <property type="entry name" value="MerR-type_HTH_dom"/>
</dbReference>
<comment type="caution">
    <text evidence="4">The sequence shown here is derived from an EMBL/GenBank/DDBJ whole genome shotgun (WGS) entry which is preliminary data.</text>
</comment>
<reference evidence="4 5" key="1">
    <citation type="submission" date="2019-10" db="EMBL/GenBank/DDBJ databases">
        <title>Rudanella paleaurantiibacter sp. nov., isolated from sludge.</title>
        <authorList>
            <person name="Xu S.Q."/>
        </authorList>
    </citation>
    <scope>NUCLEOTIDE SEQUENCE [LARGE SCALE GENOMIC DNA]</scope>
    <source>
        <strain evidence="4 5">HX-22-17</strain>
    </source>
</reference>
<organism evidence="4 5">
    <name type="scientific">Rudanella paleaurantiibacter</name>
    <dbReference type="NCBI Taxonomy" id="2614655"/>
    <lineage>
        <taxon>Bacteria</taxon>
        <taxon>Pseudomonadati</taxon>
        <taxon>Bacteroidota</taxon>
        <taxon>Cytophagia</taxon>
        <taxon>Cytophagales</taxon>
        <taxon>Cytophagaceae</taxon>
        <taxon>Rudanella</taxon>
    </lineage>
</organism>
<feature type="domain" description="HTH merR-type" evidence="3">
    <location>
        <begin position="8"/>
        <end position="78"/>
    </location>
</feature>
<evidence type="ECO:0000313" key="5">
    <source>
        <dbReference type="Proteomes" id="UP000488299"/>
    </source>
</evidence>
<dbReference type="Proteomes" id="UP000488299">
    <property type="component" value="Unassembled WGS sequence"/>
</dbReference>
<dbReference type="RefSeq" id="WP_152124851.1">
    <property type="nucleotide sequence ID" value="NZ_WELI01000005.1"/>
</dbReference>
<dbReference type="PANTHER" id="PTHR30204">
    <property type="entry name" value="REDOX-CYCLING DRUG-SENSING TRANSCRIPTIONAL ACTIVATOR SOXR"/>
    <property type="match status" value="1"/>
</dbReference>
<accession>A0A7J5TYR6</accession>
<dbReference type="EMBL" id="WELI01000005">
    <property type="protein sequence ID" value="KAB7730254.1"/>
    <property type="molecule type" value="Genomic_DNA"/>
</dbReference>
<dbReference type="PROSITE" id="PS50937">
    <property type="entry name" value="HTH_MERR_2"/>
    <property type="match status" value="1"/>
</dbReference>
<evidence type="ECO:0000313" key="4">
    <source>
        <dbReference type="EMBL" id="KAB7730254.1"/>
    </source>
</evidence>
<proteinExistence type="predicted"/>
<dbReference type="GO" id="GO:0003677">
    <property type="term" value="F:DNA binding"/>
    <property type="evidence" value="ECO:0007669"/>
    <property type="project" value="UniProtKB-KW"/>
</dbReference>
<dbReference type="SUPFAM" id="SSF46955">
    <property type="entry name" value="Putative DNA-binding domain"/>
    <property type="match status" value="1"/>
</dbReference>
<protein>
    <submittedName>
        <fullName evidence="4">MerR family transcriptional regulator</fullName>
    </submittedName>
</protein>
<dbReference type="Pfam" id="PF13411">
    <property type="entry name" value="MerR_1"/>
    <property type="match status" value="1"/>
</dbReference>
<evidence type="ECO:0000256" key="1">
    <source>
        <dbReference type="ARBA" id="ARBA00023125"/>
    </source>
</evidence>